<evidence type="ECO:0000313" key="1">
    <source>
        <dbReference type="EMBL" id="MES0873204.1"/>
    </source>
</evidence>
<dbReference type="RefSeq" id="WP_352887687.1">
    <property type="nucleotide sequence ID" value="NZ_JBEPIJ010000003.1"/>
</dbReference>
<accession>A0ABV2A9T2</accession>
<keyword evidence="2" id="KW-1185">Reference proteome</keyword>
<comment type="caution">
    <text evidence="1">The sequence shown here is derived from an EMBL/GenBank/DDBJ whole genome shotgun (WGS) entry which is preliminary data.</text>
</comment>
<gene>
    <name evidence="1" type="ORF">ABSH63_04135</name>
</gene>
<proteinExistence type="predicted"/>
<protein>
    <submittedName>
        <fullName evidence="1">Toxin-antitoxin system HicB family antitoxin</fullName>
    </submittedName>
</protein>
<reference evidence="1 2" key="1">
    <citation type="submission" date="2024-06" db="EMBL/GenBank/DDBJ databases">
        <authorList>
            <person name="Li Z."/>
            <person name="Jiang Y."/>
        </authorList>
    </citation>
    <scope>NUCLEOTIDE SEQUENCE [LARGE SCALE GENOMIC DNA]</scope>
    <source>
        <strain evidence="1 2">HSW-8</strain>
    </source>
</reference>
<dbReference type="EMBL" id="JBEPIJ010000003">
    <property type="protein sequence ID" value="MES0873204.1"/>
    <property type="molecule type" value="Genomic_DNA"/>
</dbReference>
<dbReference type="Proteomes" id="UP001465331">
    <property type="component" value="Unassembled WGS sequence"/>
</dbReference>
<organism evidence="1 2">
    <name type="scientific">Sinimarinibacterium thermocellulolyticum</name>
    <dbReference type="NCBI Taxonomy" id="3170016"/>
    <lineage>
        <taxon>Bacteria</taxon>
        <taxon>Pseudomonadati</taxon>
        <taxon>Pseudomonadota</taxon>
        <taxon>Gammaproteobacteria</taxon>
        <taxon>Nevskiales</taxon>
        <taxon>Nevskiaceae</taxon>
        <taxon>Sinimarinibacterium</taxon>
    </lineage>
</organism>
<name>A0ABV2A9T2_9GAMM</name>
<evidence type="ECO:0000313" key="2">
    <source>
        <dbReference type="Proteomes" id="UP001465331"/>
    </source>
</evidence>
<sequence length="83" mass="9569">MCALTIRMADEQCQRLKALSWRRRININPLIDEMTTPMLAQFDAEARFVSRAERSALLAERWIALPDLARLAARTRTGARRGR</sequence>